<gene>
    <name evidence="2" type="ORF">CNECB9_1190004</name>
</gene>
<dbReference type="AlphaFoldDB" id="A0A1K0ILA0"/>
<reference evidence="2" key="1">
    <citation type="submission" date="2016-09" db="EMBL/GenBank/DDBJ databases">
        <authorList>
            <person name="Capua I."/>
            <person name="De Benedictis P."/>
            <person name="Joannis T."/>
            <person name="Lombin L.H."/>
            <person name="Cattoli G."/>
        </authorList>
    </citation>
    <scope>NUCLEOTIDE SEQUENCE</scope>
    <source>
        <strain evidence="2">B9</strain>
    </source>
</reference>
<feature type="region of interest" description="Disordered" evidence="1">
    <location>
        <begin position="46"/>
        <end position="76"/>
    </location>
</feature>
<feature type="compositionally biased region" description="Basic and acidic residues" evidence="1">
    <location>
        <begin position="58"/>
        <end position="76"/>
    </location>
</feature>
<sequence>MGRRRARYTFADLVEGFRLMNGSGNAEQRLSDWRIAMQVRAFLDARRKAQTPRHPSRLRFDPSIPDHKRRQANDLD</sequence>
<organism evidence="2">
    <name type="scientific">Cupriavidus necator</name>
    <name type="common">Alcaligenes eutrophus</name>
    <name type="synonym">Ralstonia eutropha</name>
    <dbReference type="NCBI Taxonomy" id="106590"/>
    <lineage>
        <taxon>Bacteria</taxon>
        <taxon>Pseudomonadati</taxon>
        <taxon>Pseudomonadota</taxon>
        <taxon>Betaproteobacteria</taxon>
        <taxon>Burkholderiales</taxon>
        <taxon>Burkholderiaceae</taxon>
        <taxon>Cupriavidus</taxon>
    </lineage>
</organism>
<dbReference type="EMBL" id="FMSH01000023">
    <property type="protein sequence ID" value="SCU73530.1"/>
    <property type="molecule type" value="Genomic_DNA"/>
</dbReference>
<accession>A0A1K0ILA0</accession>
<proteinExistence type="predicted"/>
<dbReference type="RefSeq" id="WP_340519984.1">
    <property type="nucleotide sequence ID" value="NZ_FMSH01000023.1"/>
</dbReference>
<evidence type="ECO:0000256" key="1">
    <source>
        <dbReference type="SAM" id="MobiDB-lite"/>
    </source>
</evidence>
<name>A0A1K0ILA0_CUPNE</name>
<feature type="compositionally biased region" description="Basic residues" evidence="1">
    <location>
        <begin position="48"/>
        <end position="57"/>
    </location>
</feature>
<protein>
    <submittedName>
        <fullName evidence="2">Uncharacterized protein</fullName>
    </submittedName>
</protein>
<evidence type="ECO:0000313" key="2">
    <source>
        <dbReference type="EMBL" id="SCU73530.1"/>
    </source>
</evidence>